<accession>A0A4Y8ZSM3</accession>
<dbReference type="GO" id="GO:0030313">
    <property type="term" value="C:cell envelope"/>
    <property type="evidence" value="ECO:0007669"/>
    <property type="project" value="UniProtKB-SubCell"/>
</dbReference>
<feature type="region of interest" description="Disordered" evidence="3">
    <location>
        <begin position="345"/>
        <end position="378"/>
    </location>
</feature>
<keyword evidence="4" id="KW-1133">Transmembrane helix</keyword>
<dbReference type="Pfam" id="PF25963">
    <property type="entry name" value="Beta-barrel_AAEA"/>
    <property type="match status" value="1"/>
</dbReference>
<dbReference type="EMBL" id="SPDV01000010">
    <property type="protein sequence ID" value="TFI59003.1"/>
    <property type="molecule type" value="Genomic_DNA"/>
</dbReference>
<keyword evidence="4" id="KW-0472">Membrane</keyword>
<evidence type="ECO:0000313" key="8">
    <source>
        <dbReference type="Proteomes" id="UP000298213"/>
    </source>
</evidence>
<organism evidence="7 8">
    <name type="scientific">Sphingomonas parva</name>
    <dbReference type="NCBI Taxonomy" id="2555898"/>
    <lineage>
        <taxon>Bacteria</taxon>
        <taxon>Pseudomonadati</taxon>
        <taxon>Pseudomonadota</taxon>
        <taxon>Alphaproteobacteria</taxon>
        <taxon>Sphingomonadales</taxon>
        <taxon>Sphingomonadaceae</taxon>
        <taxon>Sphingomonas</taxon>
    </lineage>
</organism>
<dbReference type="InterPro" id="IPR050739">
    <property type="entry name" value="MFP"/>
</dbReference>
<evidence type="ECO:0000256" key="3">
    <source>
        <dbReference type="SAM" id="MobiDB-lite"/>
    </source>
</evidence>
<protein>
    <submittedName>
        <fullName evidence="7">HlyD family secretion protein</fullName>
    </submittedName>
</protein>
<dbReference type="InterPro" id="IPR058625">
    <property type="entry name" value="MdtA-like_BSH"/>
</dbReference>
<dbReference type="Gene3D" id="2.40.30.170">
    <property type="match status" value="1"/>
</dbReference>
<dbReference type="RefSeq" id="WP_135085132.1">
    <property type="nucleotide sequence ID" value="NZ_SPDV01000010.1"/>
</dbReference>
<keyword evidence="8" id="KW-1185">Reference proteome</keyword>
<keyword evidence="4" id="KW-0812">Transmembrane</keyword>
<dbReference type="Gene3D" id="1.10.287.470">
    <property type="entry name" value="Helix hairpin bin"/>
    <property type="match status" value="1"/>
</dbReference>
<comment type="subcellular location">
    <subcellularLocation>
        <location evidence="1">Cell envelope</location>
    </subcellularLocation>
</comment>
<keyword evidence="2" id="KW-0175">Coiled coil</keyword>
<sequence length="378" mass="40275">MKQGAIAANDVAAAPAEAAAIAPRRTKGRLLLMLSVPLLLAAVGAYLWLTSGRFVSTDNAYVQQDKVAVAAEISGTIAEVAVRENQQVKKGDLLFRIDPSNYRIALAQAEAQIAAAQVQVNRTQAEVAGSGADIKGAEANLTYAQRAFDRQAELLERGFTTRARYDEALHEVQEARERLANARSEAEVTQAQLRSGPDTNQPALLAARAARDKALLDLKRTEIRAPADGYVTQTDRLQVGNAVIQGMSVVTVVRSGDVWVEANYKETDLAKMAPGQPAEVKLDAYPSRKLHGHVASIGRGTGSEFSVLPAQNASGNWVKVTQRVPVRIVLDEDAGRPLLAGLSAEVSVDTQETPPPARSAGSAHASATIPQPRAAARR</sequence>
<feature type="domain" description="Multidrug resistance protein MdtA-like barrel-sandwich hybrid" evidence="5">
    <location>
        <begin position="66"/>
        <end position="253"/>
    </location>
</feature>
<evidence type="ECO:0000259" key="5">
    <source>
        <dbReference type="Pfam" id="PF25917"/>
    </source>
</evidence>
<dbReference type="GO" id="GO:0055085">
    <property type="term" value="P:transmembrane transport"/>
    <property type="evidence" value="ECO:0007669"/>
    <property type="project" value="InterPro"/>
</dbReference>
<dbReference type="Pfam" id="PF25917">
    <property type="entry name" value="BSH_RND"/>
    <property type="match status" value="1"/>
</dbReference>
<feature type="coiled-coil region" evidence="2">
    <location>
        <begin position="162"/>
        <end position="192"/>
    </location>
</feature>
<gene>
    <name evidence="7" type="ORF">E2493_07065</name>
</gene>
<dbReference type="Proteomes" id="UP000298213">
    <property type="component" value="Unassembled WGS sequence"/>
</dbReference>
<reference evidence="7 8" key="1">
    <citation type="submission" date="2019-03" db="EMBL/GenBank/DDBJ databases">
        <title>Genome sequence of Sphingomonas sp. 17J27-24.</title>
        <authorList>
            <person name="Kim M."/>
            <person name="Maeng S."/>
            <person name="Sathiyaraj S."/>
        </authorList>
    </citation>
    <scope>NUCLEOTIDE SEQUENCE [LARGE SCALE GENOMIC DNA]</scope>
    <source>
        <strain evidence="7 8">17J27-24</strain>
    </source>
</reference>
<dbReference type="InterPro" id="IPR058634">
    <property type="entry name" value="AaeA-lik-b-barrel"/>
</dbReference>
<proteinExistence type="predicted"/>
<dbReference type="Gene3D" id="2.40.50.100">
    <property type="match status" value="1"/>
</dbReference>
<dbReference type="AlphaFoldDB" id="A0A4Y8ZSM3"/>
<comment type="caution">
    <text evidence="7">The sequence shown here is derived from an EMBL/GenBank/DDBJ whole genome shotgun (WGS) entry which is preliminary data.</text>
</comment>
<name>A0A4Y8ZSM3_9SPHN</name>
<evidence type="ECO:0000256" key="4">
    <source>
        <dbReference type="SAM" id="Phobius"/>
    </source>
</evidence>
<dbReference type="OrthoDB" id="9811754at2"/>
<dbReference type="PANTHER" id="PTHR30386:SF19">
    <property type="entry name" value="MULTIDRUG EXPORT PROTEIN EMRA-RELATED"/>
    <property type="match status" value="1"/>
</dbReference>
<dbReference type="PANTHER" id="PTHR30386">
    <property type="entry name" value="MEMBRANE FUSION SUBUNIT OF EMRAB-TOLC MULTIDRUG EFFLUX PUMP"/>
    <property type="match status" value="1"/>
</dbReference>
<evidence type="ECO:0000256" key="2">
    <source>
        <dbReference type="SAM" id="Coils"/>
    </source>
</evidence>
<dbReference type="SUPFAM" id="SSF111369">
    <property type="entry name" value="HlyD-like secretion proteins"/>
    <property type="match status" value="2"/>
</dbReference>
<feature type="transmembrane region" description="Helical" evidence="4">
    <location>
        <begin position="30"/>
        <end position="49"/>
    </location>
</feature>
<evidence type="ECO:0000259" key="6">
    <source>
        <dbReference type="Pfam" id="PF25963"/>
    </source>
</evidence>
<evidence type="ECO:0000313" key="7">
    <source>
        <dbReference type="EMBL" id="TFI59003.1"/>
    </source>
</evidence>
<feature type="domain" description="p-hydroxybenzoic acid efflux pump subunit AaeA-like beta-barrel" evidence="6">
    <location>
        <begin position="259"/>
        <end position="348"/>
    </location>
</feature>
<evidence type="ECO:0000256" key="1">
    <source>
        <dbReference type="ARBA" id="ARBA00004196"/>
    </source>
</evidence>